<dbReference type="Proteomes" id="UP000747399">
    <property type="component" value="Unassembled WGS sequence"/>
</dbReference>
<dbReference type="InterPro" id="IPR053137">
    <property type="entry name" value="NLR-like"/>
</dbReference>
<comment type="caution">
    <text evidence="2">The sequence shown here is derived from an EMBL/GenBank/DDBJ whole genome shotgun (WGS) entry which is preliminary data.</text>
</comment>
<gene>
    <name evidence="2" type="ORF">Vafri_14041</name>
</gene>
<protein>
    <submittedName>
        <fullName evidence="2">Uncharacterized protein</fullName>
    </submittedName>
</protein>
<name>A0A8J4BHV8_9CHLO</name>
<dbReference type="PANTHER" id="PTHR46082:SF6">
    <property type="entry name" value="AAA+ ATPASE DOMAIN-CONTAINING PROTEIN-RELATED"/>
    <property type="match status" value="1"/>
</dbReference>
<organism evidence="2 3">
    <name type="scientific">Volvox africanus</name>
    <dbReference type="NCBI Taxonomy" id="51714"/>
    <lineage>
        <taxon>Eukaryota</taxon>
        <taxon>Viridiplantae</taxon>
        <taxon>Chlorophyta</taxon>
        <taxon>core chlorophytes</taxon>
        <taxon>Chlorophyceae</taxon>
        <taxon>CS clade</taxon>
        <taxon>Chlamydomonadales</taxon>
        <taxon>Volvocaceae</taxon>
        <taxon>Volvox</taxon>
    </lineage>
</organism>
<proteinExistence type="predicted"/>
<reference evidence="2" key="1">
    <citation type="journal article" date="2021" name="Proc. Natl. Acad. Sci. U.S.A.">
        <title>Three genomes in the algal genus Volvox reveal the fate of a haploid sex-determining region after a transition to homothallism.</title>
        <authorList>
            <person name="Yamamoto K."/>
            <person name="Hamaji T."/>
            <person name="Kawai-Toyooka H."/>
            <person name="Matsuzaki R."/>
            <person name="Takahashi F."/>
            <person name="Nishimura Y."/>
            <person name="Kawachi M."/>
            <person name="Noguchi H."/>
            <person name="Minakuchi Y."/>
            <person name="Umen J.G."/>
            <person name="Toyoda A."/>
            <person name="Nozaki H."/>
        </authorList>
    </citation>
    <scope>NUCLEOTIDE SEQUENCE</scope>
    <source>
        <strain evidence="2">NIES-3780</strain>
    </source>
</reference>
<dbReference type="PANTHER" id="PTHR46082">
    <property type="entry name" value="ATP/GTP-BINDING PROTEIN-RELATED"/>
    <property type="match status" value="1"/>
</dbReference>
<feature type="region of interest" description="Disordered" evidence="1">
    <location>
        <begin position="177"/>
        <end position="212"/>
    </location>
</feature>
<dbReference type="Pfam" id="PF13424">
    <property type="entry name" value="TPR_12"/>
    <property type="match status" value="1"/>
</dbReference>
<dbReference type="Gene3D" id="1.25.40.10">
    <property type="entry name" value="Tetratricopeptide repeat domain"/>
    <property type="match status" value="1"/>
</dbReference>
<accession>A0A8J4BHV8</accession>
<dbReference type="SUPFAM" id="SSF48452">
    <property type="entry name" value="TPR-like"/>
    <property type="match status" value="1"/>
</dbReference>
<keyword evidence="3" id="KW-1185">Reference proteome</keyword>
<dbReference type="AlphaFoldDB" id="A0A8J4BHV8"/>
<feature type="compositionally biased region" description="Acidic residues" evidence="1">
    <location>
        <begin position="178"/>
        <end position="200"/>
    </location>
</feature>
<sequence>MKRPPNQITSQVRYLHCPLRPSHHHSTAPLSQAKCSHQLAELKASCGKAQVARILYRNAVQSYTNVYSSIHATTASCMLSLAALSHRVREHGEALDLYRTVLELFVELYGPHHPSTTRVSNLLGDLEEEMEEEAGTKDQEAVEVEVEVEVAPGETLRRGCCHRSLRGDCLYLRRGGVDEADNEDEEEGEDGEEEGGEGEGEEGRGKIGMGAGLNRLGTLGDAAWRGTRMYGKAVFG</sequence>
<evidence type="ECO:0000313" key="2">
    <source>
        <dbReference type="EMBL" id="GIL59091.1"/>
    </source>
</evidence>
<evidence type="ECO:0000256" key="1">
    <source>
        <dbReference type="SAM" id="MobiDB-lite"/>
    </source>
</evidence>
<evidence type="ECO:0000313" key="3">
    <source>
        <dbReference type="Proteomes" id="UP000747399"/>
    </source>
</evidence>
<dbReference type="InterPro" id="IPR011990">
    <property type="entry name" value="TPR-like_helical_dom_sf"/>
</dbReference>
<dbReference type="EMBL" id="BNCO01000033">
    <property type="protein sequence ID" value="GIL59091.1"/>
    <property type="molecule type" value="Genomic_DNA"/>
</dbReference>